<evidence type="ECO:0000256" key="5">
    <source>
        <dbReference type="ARBA" id="ARBA00022729"/>
    </source>
</evidence>
<organism evidence="10 11">
    <name type="scientific">Punica granatum</name>
    <name type="common">Pomegranate</name>
    <dbReference type="NCBI Taxonomy" id="22663"/>
    <lineage>
        <taxon>Eukaryota</taxon>
        <taxon>Viridiplantae</taxon>
        <taxon>Streptophyta</taxon>
        <taxon>Embryophyta</taxon>
        <taxon>Tracheophyta</taxon>
        <taxon>Spermatophyta</taxon>
        <taxon>Magnoliopsida</taxon>
        <taxon>eudicotyledons</taxon>
        <taxon>Gunneridae</taxon>
        <taxon>Pentapetalae</taxon>
        <taxon>rosids</taxon>
        <taxon>malvids</taxon>
        <taxon>Myrtales</taxon>
        <taxon>Lythraceae</taxon>
        <taxon>Punica</taxon>
    </lineage>
</organism>
<dbReference type="Gene3D" id="3.80.10.10">
    <property type="entry name" value="Ribonuclease Inhibitor"/>
    <property type="match status" value="1"/>
</dbReference>
<protein>
    <submittedName>
        <fullName evidence="11">Receptor-like protein kinase At3g47110</fullName>
    </submittedName>
</protein>
<dbReference type="RefSeq" id="XP_031396872.1">
    <property type="nucleotide sequence ID" value="XM_031541012.1"/>
</dbReference>
<keyword evidence="5" id="KW-0732">Signal</keyword>
<evidence type="ECO:0000256" key="2">
    <source>
        <dbReference type="ARBA" id="ARBA00009592"/>
    </source>
</evidence>
<gene>
    <name evidence="11" type="primary">LOC116207898</name>
</gene>
<reference evidence="10" key="1">
    <citation type="journal article" date="2020" name="Plant Biotechnol. J.">
        <title>The pomegranate (Punica granatum L.) draft genome dissects genetic divergence between soft- and hard-seeded cultivars.</title>
        <authorList>
            <person name="Luo X."/>
            <person name="Li H."/>
            <person name="Wu Z."/>
            <person name="Yao W."/>
            <person name="Zhao P."/>
            <person name="Cao D."/>
            <person name="Yu H."/>
            <person name="Li K."/>
            <person name="Poudel K."/>
            <person name="Zhao D."/>
            <person name="Zhang F."/>
            <person name="Xia X."/>
            <person name="Chen L."/>
            <person name="Wang Q."/>
            <person name="Jing D."/>
            <person name="Cao S."/>
        </authorList>
    </citation>
    <scope>NUCLEOTIDE SEQUENCE [LARGE SCALE GENOMIC DNA]</scope>
    <source>
        <strain evidence="10">cv. Tunisia</strain>
    </source>
</reference>
<keyword evidence="10" id="KW-1185">Reference proteome</keyword>
<dbReference type="Proteomes" id="UP000515151">
    <property type="component" value="Chromosome 5"/>
</dbReference>
<evidence type="ECO:0000256" key="6">
    <source>
        <dbReference type="ARBA" id="ARBA00022737"/>
    </source>
</evidence>
<proteinExistence type="inferred from homology"/>
<dbReference type="FunFam" id="3.80.10.10:FF:000041">
    <property type="entry name" value="LRR receptor-like serine/threonine-protein kinase ERECTA"/>
    <property type="match status" value="1"/>
</dbReference>
<comment type="subcellular location">
    <subcellularLocation>
        <location evidence="1">Membrane</location>
        <topology evidence="1">Single-pass type I membrane protein</topology>
    </subcellularLocation>
</comment>
<dbReference type="OrthoDB" id="1051127at2759"/>
<dbReference type="InterPro" id="IPR001611">
    <property type="entry name" value="Leu-rich_rpt"/>
</dbReference>
<dbReference type="Pfam" id="PF00560">
    <property type="entry name" value="LRR_1"/>
    <property type="match status" value="2"/>
</dbReference>
<keyword evidence="8" id="KW-0472">Membrane</keyword>
<evidence type="ECO:0000256" key="8">
    <source>
        <dbReference type="ARBA" id="ARBA00023136"/>
    </source>
</evidence>
<keyword evidence="6" id="KW-0677">Repeat</keyword>
<evidence type="ECO:0000256" key="1">
    <source>
        <dbReference type="ARBA" id="ARBA00004479"/>
    </source>
</evidence>
<dbReference type="PANTHER" id="PTHR48054:SF14">
    <property type="entry name" value="MDIS1-INTERACTING RECEPTOR LIKE KINASE 2-LIKE"/>
    <property type="match status" value="1"/>
</dbReference>
<reference evidence="11" key="2">
    <citation type="submission" date="2025-08" db="UniProtKB">
        <authorList>
            <consortium name="RefSeq"/>
        </authorList>
    </citation>
    <scope>IDENTIFICATION</scope>
    <source>
        <tissue evidence="11">Leaf</tissue>
    </source>
</reference>
<accession>A0A6P8DHS3</accession>
<comment type="similarity">
    <text evidence="2">Belongs to the RLP family.</text>
</comment>
<evidence type="ECO:0000313" key="11">
    <source>
        <dbReference type="RefSeq" id="XP_031396872.1"/>
    </source>
</evidence>
<dbReference type="InterPro" id="IPR032675">
    <property type="entry name" value="LRR_dom_sf"/>
</dbReference>
<dbReference type="InterPro" id="IPR052592">
    <property type="entry name" value="LRR-RLK"/>
</dbReference>
<keyword evidence="3" id="KW-0433">Leucine-rich repeat</keyword>
<keyword evidence="4" id="KW-0812">Transmembrane</keyword>
<keyword evidence="7" id="KW-1133">Transmembrane helix</keyword>
<dbReference type="GeneID" id="116207898"/>
<evidence type="ECO:0000313" key="10">
    <source>
        <dbReference type="Proteomes" id="UP000515151"/>
    </source>
</evidence>
<evidence type="ECO:0000256" key="4">
    <source>
        <dbReference type="ARBA" id="ARBA00022692"/>
    </source>
</evidence>
<keyword evidence="9" id="KW-0325">Glycoprotein</keyword>
<name>A0A6P8DHS3_PUNGR</name>
<evidence type="ECO:0000256" key="7">
    <source>
        <dbReference type="ARBA" id="ARBA00022989"/>
    </source>
</evidence>
<evidence type="ECO:0000256" key="3">
    <source>
        <dbReference type="ARBA" id="ARBA00022614"/>
    </source>
</evidence>
<dbReference type="PANTHER" id="PTHR48054">
    <property type="entry name" value="RECEPTOR KINASE-LIKE PROTEIN XA21"/>
    <property type="match status" value="1"/>
</dbReference>
<dbReference type="GO" id="GO:0016020">
    <property type="term" value="C:membrane"/>
    <property type="evidence" value="ECO:0007669"/>
    <property type="project" value="UniProtKB-SubCell"/>
</dbReference>
<sequence>MGRKGGYNFRDQRITTITHPISESNFTSAGPKLSIRNDTFWYRDLVNLKLLALYDNLFTGKIPDSIGRLSILHQFSVHHNNISGIIPSSIGTMISLNQIFLGENMLEGTIPASIGNCTCHISQ</sequence>
<dbReference type="SUPFAM" id="SSF52058">
    <property type="entry name" value="L domain-like"/>
    <property type="match status" value="1"/>
</dbReference>
<dbReference type="AlphaFoldDB" id="A0A6P8DHS3"/>
<evidence type="ECO:0000256" key="9">
    <source>
        <dbReference type="ARBA" id="ARBA00023180"/>
    </source>
</evidence>